<feature type="region of interest" description="Disordered" evidence="1">
    <location>
        <begin position="22"/>
        <end position="44"/>
    </location>
</feature>
<dbReference type="EMBL" id="JAAPAO010000241">
    <property type="protein sequence ID" value="KAF4666183.1"/>
    <property type="molecule type" value="Genomic_DNA"/>
</dbReference>
<keyword evidence="3" id="KW-1185">Reference proteome</keyword>
<gene>
    <name evidence="2" type="ORF">FOL47_004226</name>
</gene>
<evidence type="ECO:0000256" key="1">
    <source>
        <dbReference type="SAM" id="MobiDB-lite"/>
    </source>
</evidence>
<dbReference type="Proteomes" id="UP000591131">
    <property type="component" value="Unassembled WGS sequence"/>
</dbReference>
<accession>A0A7J6M3Q1</accession>
<evidence type="ECO:0000313" key="3">
    <source>
        <dbReference type="Proteomes" id="UP000591131"/>
    </source>
</evidence>
<comment type="caution">
    <text evidence="2">The sequence shown here is derived from an EMBL/GenBank/DDBJ whole genome shotgun (WGS) entry which is preliminary data.</text>
</comment>
<sequence>MALPSTSVPLCGTRIEADSDHKVVDASMAKKGGSSTGDDSTPSRRGRFILELVEKEAHDQHTEHLLVTHANCDPSLSPVPSSSCIMVLPPEPTRTKKTISRRVGRFIVEDIEDRPAESEPSREPDSLCLPSNRRIGRFEVIPHERSGAVTPTLLVYPVLERTKASSREDA</sequence>
<feature type="compositionally biased region" description="Low complexity" evidence="1">
    <location>
        <begin position="30"/>
        <end position="40"/>
    </location>
</feature>
<dbReference type="AlphaFoldDB" id="A0A7J6M3Q1"/>
<name>A0A7J6M3Q1_PERCH</name>
<proteinExistence type="predicted"/>
<protein>
    <submittedName>
        <fullName evidence="2">Uncharacterized protein</fullName>
    </submittedName>
</protein>
<reference evidence="2 3" key="1">
    <citation type="submission" date="2020-04" db="EMBL/GenBank/DDBJ databases">
        <title>Perkinsus chesapeaki whole genome sequence.</title>
        <authorList>
            <person name="Bogema D.R."/>
        </authorList>
    </citation>
    <scope>NUCLEOTIDE SEQUENCE [LARGE SCALE GENOMIC DNA]</scope>
    <source>
        <strain evidence="2">ATCC PRA-425</strain>
    </source>
</reference>
<evidence type="ECO:0000313" key="2">
    <source>
        <dbReference type="EMBL" id="KAF4666183.1"/>
    </source>
</evidence>
<organism evidence="2 3">
    <name type="scientific">Perkinsus chesapeaki</name>
    <name type="common">Clam parasite</name>
    <name type="synonym">Perkinsus andrewsi</name>
    <dbReference type="NCBI Taxonomy" id="330153"/>
    <lineage>
        <taxon>Eukaryota</taxon>
        <taxon>Sar</taxon>
        <taxon>Alveolata</taxon>
        <taxon>Perkinsozoa</taxon>
        <taxon>Perkinsea</taxon>
        <taxon>Perkinsida</taxon>
        <taxon>Perkinsidae</taxon>
        <taxon>Perkinsus</taxon>
    </lineage>
</organism>